<dbReference type="GO" id="GO:0008270">
    <property type="term" value="F:zinc ion binding"/>
    <property type="evidence" value="ECO:0007669"/>
    <property type="project" value="UniProtKB-KW"/>
</dbReference>
<dbReference type="InterPro" id="IPR000210">
    <property type="entry name" value="BTB/POZ_dom"/>
</dbReference>
<feature type="compositionally biased region" description="Polar residues" evidence="12">
    <location>
        <begin position="325"/>
        <end position="360"/>
    </location>
</feature>
<keyword evidence="4" id="KW-0677">Repeat</keyword>
<dbReference type="GO" id="GO:0003677">
    <property type="term" value="F:DNA binding"/>
    <property type="evidence" value="ECO:0007669"/>
    <property type="project" value="UniProtKB-KW"/>
</dbReference>
<comment type="similarity">
    <text evidence="2">Belongs to the krueppel C2H2-type zinc-finger protein family.</text>
</comment>
<evidence type="ECO:0000256" key="4">
    <source>
        <dbReference type="ARBA" id="ARBA00022737"/>
    </source>
</evidence>
<evidence type="ECO:0000256" key="11">
    <source>
        <dbReference type="PROSITE-ProRule" id="PRU00042"/>
    </source>
</evidence>
<feature type="compositionally biased region" description="Polar residues" evidence="12">
    <location>
        <begin position="167"/>
        <end position="179"/>
    </location>
</feature>
<evidence type="ECO:0000256" key="3">
    <source>
        <dbReference type="ARBA" id="ARBA00022723"/>
    </source>
</evidence>
<dbReference type="FunFam" id="3.30.160.60:FF:000508">
    <property type="entry name" value="Myeloid zinc finger 1"/>
    <property type="match status" value="1"/>
</dbReference>
<proteinExistence type="inferred from homology"/>
<comment type="subcellular location">
    <subcellularLocation>
        <location evidence="1">Nucleus</location>
    </subcellularLocation>
</comment>
<feature type="domain" description="C2H2-type" evidence="14">
    <location>
        <begin position="247"/>
        <end position="274"/>
    </location>
</feature>
<dbReference type="Pfam" id="PF02178">
    <property type="entry name" value="AT_hook"/>
    <property type="match status" value="2"/>
</dbReference>
<dbReference type="EMBL" id="JABFTP020000062">
    <property type="protein sequence ID" value="KAL3273941.1"/>
    <property type="molecule type" value="Genomic_DNA"/>
</dbReference>
<organism evidence="15 16">
    <name type="scientific">Cryptolaemus montrouzieri</name>
    <dbReference type="NCBI Taxonomy" id="559131"/>
    <lineage>
        <taxon>Eukaryota</taxon>
        <taxon>Metazoa</taxon>
        <taxon>Ecdysozoa</taxon>
        <taxon>Arthropoda</taxon>
        <taxon>Hexapoda</taxon>
        <taxon>Insecta</taxon>
        <taxon>Pterygota</taxon>
        <taxon>Neoptera</taxon>
        <taxon>Endopterygota</taxon>
        <taxon>Coleoptera</taxon>
        <taxon>Polyphaga</taxon>
        <taxon>Cucujiformia</taxon>
        <taxon>Coccinelloidea</taxon>
        <taxon>Coccinellidae</taxon>
        <taxon>Scymninae</taxon>
        <taxon>Scymnini</taxon>
        <taxon>Cryptolaemus</taxon>
    </lineage>
</organism>
<keyword evidence="3" id="KW-0479">Metal-binding</keyword>
<dbReference type="SUPFAM" id="SSF54695">
    <property type="entry name" value="POZ domain"/>
    <property type="match status" value="1"/>
</dbReference>
<keyword evidence="16" id="KW-1185">Reference proteome</keyword>
<keyword evidence="6" id="KW-0862">Zinc</keyword>
<dbReference type="SUPFAM" id="SSF57667">
    <property type="entry name" value="beta-beta-alpha zinc fingers"/>
    <property type="match status" value="1"/>
</dbReference>
<evidence type="ECO:0000256" key="9">
    <source>
        <dbReference type="ARBA" id="ARBA00023163"/>
    </source>
</evidence>
<dbReference type="PROSITE" id="PS50157">
    <property type="entry name" value="ZINC_FINGER_C2H2_2"/>
    <property type="match status" value="2"/>
</dbReference>
<dbReference type="Gene3D" id="3.30.160.60">
    <property type="entry name" value="Classic Zinc Finger"/>
    <property type="match status" value="2"/>
</dbReference>
<evidence type="ECO:0000256" key="8">
    <source>
        <dbReference type="ARBA" id="ARBA00023125"/>
    </source>
</evidence>
<dbReference type="PANTHER" id="PTHR24381">
    <property type="entry name" value="ZINC FINGER PROTEIN"/>
    <property type="match status" value="1"/>
</dbReference>
<evidence type="ECO:0000256" key="2">
    <source>
        <dbReference type="ARBA" id="ARBA00006991"/>
    </source>
</evidence>
<keyword evidence="9" id="KW-0804">Transcription</keyword>
<dbReference type="SMART" id="SM00384">
    <property type="entry name" value="AT_hook"/>
    <property type="match status" value="2"/>
</dbReference>
<dbReference type="AlphaFoldDB" id="A0ABD2N6U6"/>
<evidence type="ECO:0000259" key="14">
    <source>
        <dbReference type="PROSITE" id="PS50157"/>
    </source>
</evidence>
<evidence type="ECO:0000313" key="16">
    <source>
        <dbReference type="Proteomes" id="UP001516400"/>
    </source>
</evidence>
<keyword evidence="10" id="KW-0539">Nucleus</keyword>
<dbReference type="SMART" id="SM00225">
    <property type="entry name" value="BTB"/>
    <property type="match status" value="1"/>
</dbReference>
<dbReference type="Pfam" id="PF00651">
    <property type="entry name" value="BTB"/>
    <property type="match status" value="1"/>
</dbReference>
<feature type="domain" description="C2H2-type" evidence="14">
    <location>
        <begin position="275"/>
        <end position="298"/>
    </location>
</feature>
<reference evidence="15 16" key="1">
    <citation type="journal article" date="2021" name="BMC Biol.">
        <title>Horizontally acquired antibacterial genes associated with adaptive radiation of ladybird beetles.</title>
        <authorList>
            <person name="Li H.S."/>
            <person name="Tang X.F."/>
            <person name="Huang Y.H."/>
            <person name="Xu Z.Y."/>
            <person name="Chen M.L."/>
            <person name="Du X.Y."/>
            <person name="Qiu B.Y."/>
            <person name="Chen P.T."/>
            <person name="Zhang W."/>
            <person name="Slipinski A."/>
            <person name="Escalona H.E."/>
            <person name="Waterhouse R.M."/>
            <person name="Zwick A."/>
            <person name="Pang H."/>
        </authorList>
    </citation>
    <scope>NUCLEOTIDE SEQUENCE [LARGE SCALE GENOMIC DNA]</scope>
    <source>
        <strain evidence="15">SYSU2018</strain>
    </source>
</reference>
<keyword evidence="7" id="KW-0805">Transcription regulation</keyword>
<evidence type="ECO:0000256" key="10">
    <source>
        <dbReference type="ARBA" id="ARBA00023242"/>
    </source>
</evidence>
<dbReference type="PROSITE" id="PS00028">
    <property type="entry name" value="ZINC_FINGER_C2H2_1"/>
    <property type="match status" value="2"/>
</dbReference>
<dbReference type="InterPro" id="IPR017956">
    <property type="entry name" value="AT_hook_DNA-bd_motif"/>
</dbReference>
<keyword evidence="5 11" id="KW-0863">Zinc-finger</keyword>
<feature type="region of interest" description="Disordered" evidence="12">
    <location>
        <begin position="315"/>
        <end position="360"/>
    </location>
</feature>
<dbReference type="GO" id="GO:0005634">
    <property type="term" value="C:nucleus"/>
    <property type="evidence" value="ECO:0007669"/>
    <property type="project" value="UniProtKB-SubCell"/>
</dbReference>
<keyword evidence="8" id="KW-0238">DNA-binding</keyword>
<evidence type="ECO:0000256" key="6">
    <source>
        <dbReference type="ARBA" id="ARBA00022833"/>
    </source>
</evidence>
<gene>
    <name evidence="15" type="ORF">HHI36_015365</name>
</gene>
<evidence type="ECO:0000256" key="7">
    <source>
        <dbReference type="ARBA" id="ARBA00023015"/>
    </source>
</evidence>
<dbReference type="FunFam" id="3.30.160.60:FF:000145">
    <property type="entry name" value="Zinc finger protein 574"/>
    <property type="match status" value="1"/>
</dbReference>
<dbReference type="InterPro" id="IPR036236">
    <property type="entry name" value="Znf_C2H2_sf"/>
</dbReference>
<protein>
    <submittedName>
        <fullName evidence="15">Uncharacterized protein</fullName>
    </submittedName>
</protein>
<evidence type="ECO:0000313" key="15">
    <source>
        <dbReference type="EMBL" id="KAL3273941.1"/>
    </source>
</evidence>
<dbReference type="InterPro" id="IPR013087">
    <property type="entry name" value="Znf_C2H2_type"/>
</dbReference>
<feature type="region of interest" description="Disordered" evidence="12">
    <location>
        <begin position="159"/>
        <end position="193"/>
    </location>
</feature>
<dbReference type="Gene3D" id="3.30.710.10">
    <property type="entry name" value="Potassium Channel Kv1.1, Chain A"/>
    <property type="match status" value="1"/>
</dbReference>
<dbReference type="PROSITE" id="PS50097">
    <property type="entry name" value="BTB"/>
    <property type="match status" value="1"/>
</dbReference>
<evidence type="ECO:0000259" key="13">
    <source>
        <dbReference type="PROSITE" id="PS50097"/>
    </source>
</evidence>
<dbReference type="GO" id="GO:0042802">
    <property type="term" value="F:identical protein binding"/>
    <property type="evidence" value="ECO:0007669"/>
    <property type="project" value="UniProtKB-ARBA"/>
</dbReference>
<sequence length="541" mass="61219">MRPDDLVQVFADKYLENISDAFRTLYTEEQLSDVTIHCKEGSVKAHKLILAASSPYFCKVFRENRNEYPIIILHGITLTQLENLMDLLYRGIVDVPSNNLETITSLVREFEIKGVVVGERESDNVRLELNQNSQTVSPESAHNRDTRFKGQKRVAVDFVYEEDRPQSRPTSTSSLQSNDIRLPKKSGQGDLPTSAPIIVKREVSSPMSYSDSSLHSLRDNLTISEPKPVFEHVSPKLNAWARKQRKFKCNLCPSSFKRSSHLTRHQLVHTGERPYSCNQCDKAFSRHDKLKHHVRKAHEFIPDSMYERIDAGEINEDSDTESSNRHYSSPLQNGNILNEPSTSNTEFSRASSPNNYERTNSPLFTISHITSILEDSFVIPPKKGRGRPRKYPPAPPQLIKRGRGRPRLNQVLYPSPGPGAQNYDITNLPYGDLNYLTSQTNNSISSVEENPVILEPLVEINTDQIEISKTTENPIKTVKEDNTGGSDFMEQAIIEPLVEIETQKIRVEKNDKSPKNYSEVNISEIETKIGLIGECTISVAN</sequence>
<evidence type="ECO:0000256" key="12">
    <source>
        <dbReference type="SAM" id="MobiDB-lite"/>
    </source>
</evidence>
<dbReference type="Proteomes" id="UP001516400">
    <property type="component" value="Unassembled WGS sequence"/>
</dbReference>
<dbReference type="PANTHER" id="PTHR24381:SF393">
    <property type="entry name" value="CHROMATIN-LINKED ADAPTOR FOR MSL PROTEINS, ISOFORM B"/>
    <property type="match status" value="1"/>
</dbReference>
<comment type="caution">
    <text evidence="15">The sequence shown here is derived from an EMBL/GenBank/DDBJ whole genome shotgun (WGS) entry which is preliminary data.</text>
</comment>
<dbReference type="InterPro" id="IPR011333">
    <property type="entry name" value="SKP1/BTB/POZ_sf"/>
</dbReference>
<dbReference type="SMART" id="SM00355">
    <property type="entry name" value="ZnF_C2H2"/>
    <property type="match status" value="2"/>
</dbReference>
<accession>A0ABD2N6U6</accession>
<dbReference type="CDD" id="cd18315">
    <property type="entry name" value="BTB_POZ_BAB-like"/>
    <property type="match status" value="1"/>
</dbReference>
<evidence type="ECO:0000256" key="1">
    <source>
        <dbReference type="ARBA" id="ARBA00004123"/>
    </source>
</evidence>
<evidence type="ECO:0000256" key="5">
    <source>
        <dbReference type="ARBA" id="ARBA00022771"/>
    </source>
</evidence>
<dbReference type="Pfam" id="PF00096">
    <property type="entry name" value="zf-C2H2"/>
    <property type="match status" value="2"/>
</dbReference>
<feature type="domain" description="BTB" evidence="13">
    <location>
        <begin position="32"/>
        <end position="97"/>
    </location>
</feature>
<name>A0ABD2N6U6_9CUCU</name>
<feature type="region of interest" description="Disordered" evidence="12">
    <location>
        <begin position="379"/>
        <end position="402"/>
    </location>
</feature>